<evidence type="ECO:0000313" key="6">
    <source>
        <dbReference type="Proteomes" id="UP000245680"/>
    </source>
</evidence>
<keyword evidence="1" id="KW-0808">Transferase</keyword>
<feature type="compositionally biased region" description="Acidic residues" evidence="3">
    <location>
        <begin position="1"/>
        <end position="10"/>
    </location>
</feature>
<dbReference type="Pfam" id="PF07167">
    <property type="entry name" value="PhaC_N"/>
    <property type="match status" value="1"/>
</dbReference>
<feature type="region of interest" description="Disordered" evidence="3">
    <location>
        <begin position="1"/>
        <end position="21"/>
    </location>
</feature>
<dbReference type="GO" id="GO:0016746">
    <property type="term" value="F:acyltransferase activity"/>
    <property type="evidence" value="ECO:0007669"/>
    <property type="project" value="UniProtKB-KW"/>
</dbReference>
<evidence type="ECO:0000313" key="5">
    <source>
        <dbReference type="EMBL" id="PWR01032.1"/>
    </source>
</evidence>
<evidence type="ECO:0000259" key="4">
    <source>
        <dbReference type="Pfam" id="PF07167"/>
    </source>
</evidence>
<protein>
    <submittedName>
        <fullName evidence="5">Class I poly(R)-hydroxyalkanoic acid synthase</fullName>
    </submittedName>
</protein>
<reference evidence="5 6" key="1">
    <citation type="submission" date="2018-05" db="EMBL/GenBank/DDBJ databases">
        <title>Rhodobacteraceae gen. nov., sp. nov. isolated from sea water.</title>
        <authorList>
            <person name="Ren Y."/>
        </authorList>
    </citation>
    <scope>NUCLEOTIDE SEQUENCE [LARGE SCALE GENOMIC DNA]</scope>
    <source>
        <strain evidence="5 6">TG-679</strain>
    </source>
</reference>
<keyword evidence="2" id="KW-0012">Acyltransferase</keyword>
<evidence type="ECO:0000256" key="3">
    <source>
        <dbReference type="SAM" id="MobiDB-lite"/>
    </source>
</evidence>
<comment type="caution">
    <text evidence="5">The sequence shown here is derived from an EMBL/GenBank/DDBJ whole genome shotgun (WGS) entry which is preliminary data.</text>
</comment>
<proteinExistence type="predicted"/>
<dbReference type="Gene3D" id="3.40.50.1820">
    <property type="entry name" value="alpha/beta hydrolase"/>
    <property type="match status" value="1"/>
</dbReference>
<evidence type="ECO:0000256" key="2">
    <source>
        <dbReference type="ARBA" id="ARBA00023315"/>
    </source>
</evidence>
<dbReference type="GO" id="GO:0042619">
    <property type="term" value="P:poly-hydroxybutyrate biosynthetic process"/>
    <property type="evidence" value="ECO:0007669"/>
    <property type="project" value="InterPro"/>
</dbReference>
<evidence type="ECO:0000256" key="1">
    <source>
        <dbReference type="ARBA" id="ARBA00022679"/>
    </source>
</evidence>
<dbReference type="PANTHER" id="PTHR36837">
    <property type="entry name" value="POLY(3-HYDROXYALKANOATE) POLYMERASE SUBUNIT PHAC"/>
    <property type="match status" value="1"/>
</dbReference>
<dbReference type="EMBL" id="QGKU01000063">
    <property type="protein sequence ID" value="PWR01032.1"/>
    <property type="molecule type" value="Genomic_DNA"/>
</dbReference>
<dbReference type="PANTHER" id="PTHR36837:SF5">
    <property type="entry name" value="POLY-3-HYDROXYBUTYRATE SYNTHASE"/>
    <property type="match status" value="1"/>
</dbReference>
<dbReference type="InterPro" id="IPR010941">
    <property type="entry name" value="PhaC_N"/>
</dbReference>
<dbReference type="OrthoDB" id="7208816at2"/>
<name>A0A2V2L6P2_9RHOB</name>
<dbReference type="InterPro" id="IPR029058">
    <property type="entry name" value="AB_hydrolase_fold"/>
</dbReference>
<dbReference type="SUPFAM" id="SSF53474">
    <property type="entry name" value="alpha/beta-Hydrolases"/>
    <property type="match status" value="1"/>
</dbReference>
<feature type="domain" description="Poly-beta-hydroxybutyrate polymerase N-terminal" evidence="4">
    <location>
        <begin position="111"/>
        <end position="282"/>
    </location>
</feature>
<organism evidence="5 6">
    <name type="scientific">Meridianimarinicoccus roseus</name>
    <dbReference type="NCBI Taxonomy" id="2072018"/>
    <lineage>
        <taxon>Bacteria</taxon>
        <taxon>Pseudomonadati</taxon>
        <taxon>Pseudomonadota</taxon>
        <taxon>Alphaproteobacteria</taxon>
        <taxon>Rhodobacterales</taxon>
        <taxon>Paracoccaceae</taxon>
        <taxon>Meridianimarinicoccus</taxon>
    </lineage>
</organism>
<dbReference type="InterPro" id="IPR051321">
    <property type="entry name" value="PHA/PHB_synthase"/>
</dbReference>
<keyword evidence="6" id="KW-1185">Reference proteome</keyword>
<sequence>MPNGSSEEELPMSKPKTQATVPDVTDLATRMIALTQRSLKAASKLQARSVAKASGSEYSLMDANTLAKAYGNVWNRALTHPQDLWAAQLKAASDLSKVWTSILVPQDAPVRDRRFKASEWSDDPVSRSYRDSFLAFEEAVEGLIDKLTEDGRDDLRVRFYTRQAISALSPANFLPTNAAARAKFFETGGQSILDGIENLLDDLERGDGRLDIATNDMDAFEVGVDLATTEGEVVYQNELMQLIQYHPRTETQHKVPMLFVPAWINKFYILDMRPENSLIRYALDQGHSVFVISWANPTKAHADLDFSDYMKLGPLAALDVVRDITKEEKANVLGFCIGGILVTAMLGYLAAKGDDRINSATTLATMVDFKDVGEIGVFIDDDRLAVLREHMEKKGYLEAHHLQDMFSMLRENDLIWSFYEANYLRGDKPRPFDLLFWNADSTRLPKAMLLWYLEEVYLRNKLREPGGLEMDGLKIDITRIRAPMFILATRDDHIAPWRSIYPATQILETDVEFVLGGSGHIAGVINPPDARCKYGYVTSDSYPPSPDKFLAQGVNHEGSWWPSWSSWLAVRSGEMVQPRKVPKRGRYKSLERAPGSFVTAEPD</sequence>
<accession>A0A2V2L6P2</accession>
<dbReference type="Proteomes" id="UP000245680">
    <property type="component" value="Unassembled WGS sequence"/>
</dbReference>
<gene>
    <name evidence="5" type="ORF">DKT77_19055</name>
</gene>
<dbReference type="AlphaFoldDB" id="A0A2V2L6P2"/>